<organism evidence="1 2">
    <name type="scientific">Coemansia furcata</name>
    <dbReference type="NCBI Taxonomy" id="417177"/>
    <lineage>
        <taxon>Eukaryota</taxon>
        <taxon>Fungi</taxon>
        <taxon>Fungi incertae sedis</taxon>
        <taxon>Zoopagomycota</taxon>
        <taxon>Kickxellomycotina</taxon>
        <taxon>Kickxellomycetes</taxon>
        <taxon>Kickxellales</taxon>
        <taxon>Kickxellaceae</taxon>
        <taxon>Coemansia</taxon>
    </lineage>
</organism>
<accession>A0ACC1L7R5</accession>
<evidence type="ECO:0000313" key="2">
    <source>
        <dbReference type="Proteomes" id="UP001140096"/>
    </source>
</evidence>
<evidence type="ECO:0000313" key="1">
    <source>
        <dbReference type="EMBL" id="KAJ2802194.1"/>
    </source>
</evidence>
<comment type="caution">
    <text evidence="1">The sequence shown here is derived from an EMBL/GenBank/DDBJ whole genome shotgun (WGS) entry which is preliminary data.</text>
</comment>
<protein>
    <submittedName>
        <fullName evidence="1">Uncharacterized protein</fullName>
    </submittedName>
</protein>
<name>A0ACC1L7R5_9FUNG</name>
<reference evidence="1" key="1">
    <citation type="submission" date="2022-07" db="EMBL/GenBank/DDBJ databases">
        <title>Phylogenomic reconstructions and comparative analyses of Kickxellomycotina fungi.</title>
        <authorList>
            <person name="Reynolds N.K."/>
            <person name="Stajich J.E."/>
            <person name="Barry K."/>
            <person name="Grigoriev I.V."/>
            <person name="Crous P."/>
            <person name="Smith M.E."/>
        </authorList>
    </citation>
    <scope>NUCLEOTIDE SEQUENCE</scope>
    <source>
        <strain evidence="1">CBS 102833</strain>
    </source>
</reference>
<gene>
    <name evidence="1" type="ORF">H4S07_004752</name>
</gene>
<sequence length="176" mass="20120">MADLARFSLSIGPGAPVRKIDNLENNEMAWPQILPLFRTYDSIQVLVLAKMRPTFWDTITLIRSLPLLSDLHTQMPNLGEMPAGVNLTQLPAYVILHYPTMGKRFRFWNIVQSGREISNETVHCMLLLALICPNFDHAALPSDDSQWFMDKMKAIINTDGYKQYATRMQRLLLANV</sequence>
<proteinExistence type="predicted"/>
<keyword evidence="2" id="KW-1185">Reference proteome</keyword>
<dbReference type="Proteomes" id="UP001140096">
    <property type="component" value="Unassembled WGS sequence"/>
</dbReference>
<dbReference type="EMBL" id="JANBUP010002037">
    <property type="protein sequence ID" value="KAJ2802194.1"/>
    <property type="molecule type" value="Genomic_DNA"/>
</dbReference>